<gene>
    <name evidence="2" type="ORF">Tci_539372</name>
</gene>
<keyword evidence="2" id="KW-0695">RNA-directed DNA polymerase</keyword>
<keyword evidence="2" id="KW-0808">Transferase</keyword>
<dbReference type="InterPro" id="IPR041577">
    <property type="entry name" value="RT_RNaseH_2"/>
</dbReference>
<organism evidence="2">
    <name type="scientific">Tanacetum cinerariifolium</name>
    <name type="common">Dalmatian daisy</name>
    <name type="synonym">Chrysanthemum cinerariifolium</name>
    <dbReference type="NCBI Taxonomy" id="118510"/>
    <lineage>
        <taxon>Eukaryota</taxon>
        <taxon>Viridiplantae</taxon>
        <taxon>Streptophyta</taxon>
        <taxon>Embryophyta</taxon>
        <taxon>Tracheophyta</taxon>
        <taxon>Spermatophyta</taxon>
        <taxon>Magnoliopsida</taxon>
        <taxon>eudicotyledons</taxon>
        <taxon>Gunneridae</taxon>
        <taxon>Pentapetalae</taxon>
        <taxon>asterids</taxon>
        <taxon>campanulids</taxon>
        <taxon>Asterales</taxon>
        <taxon>Asteraceae</taxon>
        <taxon>Asteroideae</taxon>
        <taxon>Anthemideae</taxon>
        <taxon>Anthemidinae</taxon>
        <taxon>Tanacetum</taxon>
    </lineage>
</organism>
<comment type="caution">
    <text evidence="2">The sequence shown here is derived from an EMBL/GenBank/DDBJ whole genome shotgun (WGS) entry which is preliminary data.</text>
</comment>
<evidence type="ECO:0000313" key="2">
    <source>
        <dbReference type="EMBL" id="GEZ67399.1"/>
    </source>
</evidence>
<protein>
    <submittedName>
        <fullName evidence="2">Putative reverse transcriptase domain-containing protein</fullName>
    </submittedName>
</protein>
<dbReference type="AlphaFoldDB" id="A0A699IPF7"/>
<sequence length="72" mass="8005">MLCNASILAFPEGADDFVVYRDASNQGFGCVLMQRNKAKIWEAQREASKGINTPAEMLKGLDKHFERKEDGG</sequence>
<evidence type="ECO:0000259" key="1">
    <source>
        <dbReference type="Pfam" id="PF17919"/>
    </source>
</evidence>
<accession>A0A699IPF7</accession>
<dbReference type="EMBL" id="BKCJ010308439">
    <property type="protein sequence ID" value="GEZ67399.1"/>
    <property type="molecule type" value="Genomic_DNA"/>
</dbReference>
<name>A0A699IPF7_TANCI</name>
<feature type="domain" description="Reverse transcriptase/retrotransposon-derived protein RNase H-like" evidence="1">
    <location>
        <begin position="2"/>
        <end position="51"/>
    </location>
</feature>
<dbReference type="Pfam" id="PF17919">
    <property type="entry name" value="RT_RNaseH_2"/>
    <property type="match status" value="1"/>
</dbReference>
<proteinExistence type="predicted"/>
<keyword evidence="2" id="KW-0548">Nucleotidyltransferase</keyword>
<reference evidence="2" key="1">
    <citation type="journal article" date="2019" name="Sci. Rep.">
        <title>Draft genome of Tanacetum cinerariifolium, the natural source of mosquito coil.</title>
        <authorList>
            <person name="Yamashiro T."/>
            <person name="Shiraishi A."/>
            <person name="Satake H."/>
            <person name="Nakayama K."/>
        </authorList>
    </citation>
    <scope>NUCLEOTIDE SEQUENCE</scope>
</reference>
<dbReference type="GO" id="GO:0003964">
    <property type="term" value="F:RNA-directed DNA polymerase activity"/>
    <property type="evidence" value="ECO:0007669"/>
    <property type="project" value="UniProtKB-KW"/>
</dbReference>